<sequence>MTQVPPKVNTAVALWCAAIGAGVAETGLFVTQAALAGEAGGLAAQAALRLAVYGLLAFAAWRLRTGAGWLRIAVAVLVGGFGTLSMVAGPVGWLLDGGSVPAFLAAADPWTLGFTGLRTAHVLLVVAALVVTFSPASNRFFAGSRPAEAERGALRHG</sequence>
<organism evidence="2 3">
    <name type="scientific">Stackebrandtia albiflava</name>
    <dbReference type="NCBI Taxonomy" id="406432"/>
    <lineage>
        <taxon>Bacteria</taxon>
        <taxon>Bacillati</taxon>
        <taxon>Actinomycetota</taxon>
        <taxon>Actinomycetes</taxon>
        <taxon>Glycomycetales</taxon>
        <taxon>Glycomycetaceae</taxon>
        <taxon>Stackebrandtia</taxon>
    </lineage>
</organism>
<comment type="caution">
    <text evidence="2">The sequence shown here is derived from an EMBL/GenBank/DDBJ whole genome shotgun (WGS) entry which is preliminary data.</text>
</comment>
<name>A0A562V2G2_9ACTN</name>
<dbReference type="EMBL" id="VLLL01000006">
    <property type="protein sequence ID" value="TWJ12058.1"/>
    <property type="molecule type" value="Genomic_DNA"/>
</dbReference>
<feature type="transmembrane region" description="Helical" evidence="1">
    <location>
        <begin position="12"/>
        <end position="36"/>
    </location>
</feature>
<proteinExistence type="predicted"/>
<feature type="transmembrane region" description="Helical" evidence="1">
    <location>
        <begin position="42"/>
        <end position="61"/>
    </location>
</feature>
<protein>
    <submittedName>
        <fullName evidence="2">Uncharacterized protein</fullName>
    </submittedName>
</protein>
<reference evidence="2 3" key="1">
    <citation type="journal article" date="2013" name="Stand. Genomic Sci.">
        <title>Genomic Encyclopedia of Type Strains, Phase I: The one thousand microbial genomes (KMG-I) project.</title>
        <authorList>
            <person name="Kyrpides N.C."/>
            <person name="Woyke T."/>
            <person name="Eisen J.A."/>
            <person name="Garrity G."/>
            <person name="Lilburn T.G."/>
            <person name="Beck B.J."/>
            <person name="Whitman W.B."/>
            <person name="Hugenholtz P."/>
            <person name="Klenk H.P."/>
        </authorList>
    </citation>
    <scope>NUCLEOTIDE SEQUENCE [LARGE SCALE GENOMIC DNA]</scope>
    <source>
        <strain evidence="2 3">DSM 45044</strain>
    </source>
</reference>
<feature type="transmembrane region" description="Helical" evidence="1">
    <location>
        <begin position="115"/>
        <end position="136"/>
    </location>
</feature>
<keyword evidence="1" id="KW-0812">Transmembrane</keyword>
<keyword evidence="1" id="KW-0472">Membrane</keyword>
<dbReference type="OrthoDB" id="4476959at2"/>
<accession>A0A562V2G2</accession>
<evidence type="ECO:0000313" key="2">
    <source>
        <dbReference type="EMBL" id="TWJ12058.1"/>
    </source>
</evidence>
<evidence type="ECO:0000256" key="1">
    <source>
        <dbReference type="SAM" id="Phobius"/>
    </source>
</evidence>
<feature type="transmembrane region" description="Helical" evidence="1">
    <location>
        <begin position="73"/>
        <end position="95"/>
    </location>
</feature>
<dbReference type="AlphaFoldDB" id="A0A562V2G2"/>
<gene>
    <name evidence="2" type="ORF">LX16_2805</name>
</gene>
<keyword evidence="3" id="KW-1185">Reference proteome</keyword>
<dbReference type="RefSeq" id="WP_147138875.1">
    <property type="nucleotide sequence ID" value="NZ_BAABIJ010000002.1"/>
</dbReference>
<dbReference type="Proteomes" id="UP000321617">
    <property type="component" value="Unassembled WGS sequence"/>
</dbReference>
<evidence type="ECO:0000313" key="3">
    <source>
        <dbReference type="Proteomes" id="UP000321617"/>
    </source>
</evidence>
<keyword evidence="1" id="KW-1133">Transmembrane helix</keyword>